<dbReference type="SUPFAM" id="SSF47598">
    <property type="entry name" value="Ribbon-helix-helix"/>
    <property type="match status" value="1"/>
</dbReference>
<dbReference type="RefSeq" id="WP_094690047.1">
    <property type="nucleotide sequence ID" value="NZ_JACBYZ010000001.1"/>
</dbReference>
<dbReference type="InterPro" id="IPR013321">
    <property type="entry name" value="Arc_rbn_hlx_hlx"/>
</dbReference>
<reference evidence="2 3" key="1">
    <citation type="journal article" date="2017" name="BMC Genomics">
        <title>Comparative genomic and phylogenomic analyses of the Bifidobacteriaceae family.</title>
        <authorList>
            <person name="Lugli G.A."/>
            <person name="Milani C."/>
            <person name="Turroni F."/>
            <person name="Duranti S."/>
            <person name="Mancabelli L."/>
            <person name="Mangifesta M."/>
            <person name="Ferrario C."/>
            <person name="Modesto M."/>
            <person name="Mattarelli P."/>
            <person name="Jiri K."/>
            <person name="van Sinderen D."/>
            <person name="Ventura M."/>
        </authorList>
    </citation>
    <scope>NUCLEOTIDE SEQUENCE [LARGE SCALE GENOMIC DNA]</scope>
    <source>
        <strain evidence="2 3">LMG 21773</strain>
    </source>
</reference>
<evidence type="ECO:0000313" key="2">
    <source>
        <dbReference type="EMBL" id="OZG56536.1"/>
    </source>
</evidence>
<dbReference type="AlphaFoldDB" id="A0A261FCC3"/>
<protein>
    <submittedName>
        <fullName evidence="2">Uncharacterized protein</fullName>
    </submittedName>
</protein>
<dbReference type="GO" id="GO:0006355">
    <property type="term" value="P:regulation of DNA-templated transcription"/>
    <property type="evidence" value="ECO:0007669"/>
    <property type="project" value="InterPro"/>
</dbReference>
<dbReference type="EMBL" id="MWWU01000002">
    <property type="protein sequence ID" value="OZG56536.1"/>
    <property type="molecule type" value="Genomic_DNA"/>
</dbReference>
<sequence>MQNLNLVPNANAKAGMAAQSGKKPSEPMVKTSLIIPAALKQQVKIYCLLHGRQMSEFFAAALQHELERSEKEDKPEAQ</sequence>
<feature type="region of interest" description="Disordered" evidence="1">
    <location>
        <begin position="1"/>
        <end position="26"/>
    </location>
</feature>
<proteinExistence type="predicted"/>
<name>A0A261FCC3_9BIFI</name>
<dbReference type="InterPro" id="IPR010985">
    <property type="entry name" value="Ribbon_hlx_hlx"/>
</dbReference>
<accession>A0A261FCC3</accession>
<comment type="caution">
    <text evidence="2">The sequence shown here is derived from an EMBL/GenBank/DDBJ whole genome shotgun (WGS) entry which is preliminary data.</text>
</comment>
<gene>
    <name evidence="2" type="ORF">AEAE_1024</name>
</gene>
<organism evidence="2 3">
    <name type="scientific">Aeriscardovia aeriphila</name>
    <dbReference type="NCBI Taxonomy" id="218139"/>
    <lineage>
        <taxon>Bacteria</taxon>
        <taxon>Bacillati</taxon>
        <taxon>Actinomycetota</taxon>
        <taxon>Actinomycetes</taxon>
        <taxon>Bifidobacteriales</taxon>
        <taxon>Bifidobacteriaceae</taxon>
        <taxon>Aeriscardovia</taxon>
    </lineage>
</organism>
<evidence type="ECO:0000256" key="1">
    <source>
        <dbReference type="SAM" id="MobiDB-lite"/>
    </source>
</evidence>
<evidence type="ECO:0000313" key="3">
    <source>
        <dbReference type="Proteomes" id="UP000228976"/>
    </source>
</evidence>
<keyword evidence="3" id="KW-1185">Reference proteome</keyword>
<dbReference type="Proteomes" id="UP000228976">
    <property type="component" value="Unassembled WGS sequence"/>
</dbReference>
<dbReference type="Gene3D" id="1.10.1220.10">
    <property type="entry name" value="Met repressor-like"/>
    <property type="match status" value="1"/>
</dbReference>